<evidence type="ECO:0000256" key="4">
    <source>
        <dbReference type="PROSITE-ProRule" id="PRU00335"/>
    </source>
</evidence>
<dbReference type="SUPFAM" id="SSF46689">
    <property type="entry name" value="Homeodomain-like"/>
    <property type="match status" value="1"/>
</dbReference>
<feature type="domain" description="HTH tetR-type" evidence="5">
    <location>
        <begin position="5"/>
        <end position="65"/>
    </location>
</feature>
<dbReference type="SUPFAM" id="SSF48498">
    <property type="entry name" value="Tetracyclin repressor-like, C-terminal domain"/>
    <property type="match status" value="1"/>
</dbReference>
<reference evidence="6 7" key="1">
    <citation type="submission" date="2019-06" db="EMBL/GenBank/DDBJ databases">
        <title>Lysobacter alkalisoli sp. nov. isolated from saline soil.</title>
        <authorList>
            <person name="Sun J.-Q."/>
            <person name="Xu L."/>
        </authorList>
    </citation>
    <scope>NUCLEOTIDE SEQUENCE [LARGE SCALE GENOMIC DNA]</scope>
    <source>
        <strain evidence="6 7">JCM 31130</strain>
    </source>
</reference>
<dbReference type="PANTHER" id="PTHR30055">
    <property type="entry name" value="HTH-TYPE TRANSCRIPTIONAL REGULATOR RUTR"/>
    <property type="match status" value="1"/>
</dbReference>
<dbReference type="InterPro" id="IPR001647">
    <property type="entry name" value="HTH_TetR"/>
</dbReference>
<proteinExistence type="predicted"/>
<evidence type="ECO:0000313" key="6">
    <source>
        <dbReference type="EMBL" id="TQD51457.1"/>
    </source>
</evidence>
<accession>A0A508APT0</accession>
<keyword evidence="1" id="KW-0805">Transcription regulation</keyword>
<dbReference type="EMBL" id="VICE01000008">
    <property type="protein sequence ID" value="TQD51457.1"/>
    <property type="molecule type" value="Genomic_DNA"/>
</dbReference>
<keyword evidence="2 4" id="KW-0238">DNA-binding</keyword>
<gene>
    <name evidence="6" type="ORF">FKV25_01145</name>
</gene>
<dbReference type="Proteomes" id="UP000318212">
    <property type="component" value="Unassembled WGS sequence"/>
</dbReference>
<organism evidence="6 7">
    <name type="scientific">Marilutibacter aestuarii</name>
    <dbReference type="NCBI Taxonomy" id="1706195"/>
    <lineage>
        <taxon>Bacteria</taxon>
        <taxon>Pseudomonadati</taxon>
        <taxon>Pseudomonadota</taxon>
        <taxon>Gammaproteobacteria</taxon>
        <taxon>Lysobacterales</taxon>
        <taxon>Lysobacteraceae</taxon>
        <taxon>Marilutibacter</taxon>
    </lineage>
</organism>
<dbReference type="InterPro" id="IPR009057">
    <property type="entry name" value="Homeodomain-like_sf"/>
</dbReference>
<dbReference type="PANTHER" id="PTHR30055:SF234">
    <property type="entry name" value="HTH-TYPE TRANSCRIPTIONAL REGULATOR BETI"/>
    <property type="match status" value="1"/>
</dbReference>
<evidence type="ECO:0000259" key="5">
    <source>
        <dbReference type="PROSITE" id="PS50977"/>
    </source>
</evidence>
<dbReference type="Gene3D" id="1.10.357.10">
    <property type="entry name" value="Tetracycline Repressor, domain 2"/>
    <property type="match status" value="1"/>
</dbReference>
<evidence type="ECO:0000313" key="7">
    <source>
        <dbReference type="Proteomes" id="UP000318212"/>
    </source>
</evidence>
<sequence length="204" mass="22476">MPARRDTADRILAAARGLFEREGDAGVTIRRVAAAAGLSPMAIYRHFENREALLARIGDASFDAIARHWAARARGLDPLTRLIAVHRLYLDYALAHPHLFDLAFSRPRRDARRYPDDFQARRSPTLTVVADAVADAMAAGVLRRDDVWDVTMTLWAHTHGLVALYRGGRFTFDAGAFTAFYEQSLQRLLAGLAAPPGDAPPPAC</sequence>
<evidence type="ECO:0000256" key="3">
    <source>
        <dbReference type="ARBA" id="ARBA00023163"/>
    </source>
</evidence>
<dbReference type="RefSeq" id="WP_141516955.1">
    <property type="nucleotide sequence ID" value="NZ_VICE01000008.1"/>
</dbReference>
<dbReference type="Pfam" id="PF13305">
    <property type="entry name" value="TetR_C_33"/>
    <property type="match status" value="1"/>
</dbReference>
<name>A0A508APT0_9GAMM</name>
<dbReference type="PROSITE" id="PS50977">
    <property type="entry name" value="HTH_TETR_2"/>
    <property type="match status" value="1"/>
</dbReference>
<dbReference type="Pfam" id="PF00440">
    <property type="entry name" value="TetR_N"/>
    <property type="match status" value="1"/>
</dbReference>
<dbReference type="InterPro" id="IPR050109">
    <property type="entry name" value="HTH-type_TetR-like_transc_reg"/>
</dbReference>
<evidence type="ECO:0000256" key="1">
    <source>
        <dbReference type="ARBA" id="ARBA00023015"/>
    </source>
</evidence>
<dbReference type="InterPro" id="IPR036271">
    <property type="entry name" value="Tet_transcr_reg_TetR-rel_C_sf"/>
</dbReference>
<dbReference type="AlphaFoldDB" id="A0A508APT0"/>
<dbReference type="InterPro" id="IPR025996">
    <property type="entry name" value="MT1864/Rv1816-like_C"/>
</dbReference>
<comment type="caution">
    <text evidence="6">The sequence shown here is derived from an EMBL/GenBank/DDBJ whole genome shotgun (WGS) entry which is preliminary data.</text>
</comment>
<dbReference type="PRINTS" id="PR00455">
    <property type="entry name" value="HTHTETR"/>
</dbReference>
<dbReference type="OrthoDB" id="9089941at2"/>
<evidence type="ECO:0000256" key="2">
    <source>
        <dbReference type="ARBA" id="ARBA00023125"/>
    </source>
</evidence>
<keyword evidence="7" id="KW-1185">Reference proteome</keyword>
<feature type="DNA-binding region" description="H-T-H motif" evidence="4">
    <location>
        <begin position="28"/>
        <end position="47"/>
    </location>
</feature>
<dbReference type="GO" id="GO:0003700">
    <property type="term" value="F:DNA-binding transcription factor activity"/>
    <property type="evidence" value="ECO:0007669"/>
    <property type="project" value="TreeGrafter"/>
</dbReference>
<keyword evidence="3" id="KW-0804">Transcription</keyword>
<dbReference type="GO" id="GO:0000976">
    <property type="term" value="F:transcription cis-regulatory region binding"/>
    <property type="evidence" value="ECO:0007669"/>
    <property type="project" value="TreeGrafter"/>
</dbReference>
<protein>
    <submittedName>
        <fullName evidence="6">TetR/AcrR family transcriptional regulator</fullName>
    </submittedName>
</protein>